<organism evidence="1 2">
    <name type="scientific">Mya arenaria</name>
    <name type="common">Soft-shell clam</name>
    <dbReference type="NCBI Taxonomy" id="6604"/>
    <lineage>
        <taxon>Eukaryota</taxon>
        <taxon>Metazoa</taxon>
        <taxon>Spiralia</taxon>
        <taxon>Lophotrochozoa</taxon>
        <taxon>Mollusca</taxon>
        <taxon>Bivalvia</taxon>
        <taxon>Autobranchia</taxon>
        <taxon>Heteroconchia</taxon>
        <taxon>Euheterodonta</taxon>
        <taxon>Imparidentia</taxon>
        <taxon>Neoheterodontei</taxon>
        <taxon>Myida</taxon>
        <taxon>Myoidea</taxon>
        <taxon>Myidae</taxon>
        <taxon>Mya</taxon>
    </lineage>
</organism>
<evidence type="ECO:0000313" key="2">
    <source>
        <dbReference type="Proteomes" id="UP001164746"/>
    </source>
</evidence>
<keyword evidence="2" id="KW-1185">Reference proteome</keyword>
<dbReference type="EMBL" id="CP111021">
    <property type="protein sequence ID" value="WAR15862.1"/>
    <property type="molecule type" value="Genomic_DNA"/>
</dbReference>
<sequence length="111" mass="12185">MNVAKGLRGMNVAKGFCGMNVAEGLRGMNVAEGLRGMKVAEGLHGMNVAEGFELSTLHLHEILKMPECPVKCPTFLHEADDICVFRVENVHTVHGDENLTFPQTCLLCWAF</sequence>
<name>A0ABY7F0Z6_MYAAR</name>
<accession>A0ABY7F0Z6</accession>
<dbReference type="Proteomes" id="UP001164746">
    <property type="component" value="Chromosome 10"/>
</dbReference>
<protein>
    <submittedName>
        <fullName evidence="1">Uncharacterized protein</fullName>
    </submittedName>
</protein>
<gene>
    <name evidence="1" type="ORF">MAR_030456</name>
</gene>
<feature type="non-terminal residue" evidence="1">
    <location>
        <position position="111"/>
    </location>
</feature>
<evidence type="ECO:0000313" key="1">
    <source>
        <dbReference type="EMBL" id="WAR15862.1"/>
    </source>
</evidence>
<reference evidence="1" key="1">
    <citation type="submission" date="2022-11" db="EMBL/GenBank/DDBJ databases">
        <title>Centuries of genome instability and evolution in soft-shell clam transmissible cancer (bioRxiv).</title>
        <authorList>
            <person name="Hart S.F.M."/>
            <person name="Yonemitsu M.A."/>
            <person name="Giersch R.M."/>
            <person name="Beal B.F."/>
            <person name="Arriagada G."/>
            <person name="Davis B.W."/>
            <person name="Ostrander E.A."/>
            <person name="Goff S.P."/>
            <person name="Metzger M.J."/>
        </authorList>
    </citation>
    <scope>NUCLEOTIDE SEQUENCE</scope>
    <source>
        <strain evidence="1">MELC-2E11</strain>
        <tissue evidence="1">Siphon/mantle</tissue>
    </source>
</reference>
<proteinExistence type="predicted"/>